<dbReference type="SMART" id="SM00184">
    <property type="entry name" value="RING"/>
    <property type="match status" value="1"/>
</dbReference>
<accession>A0A9D5C6F5</accession>
<keyword evidence="7" id="KW-0862">Zinc</keyword>
<dbReference type="InterPro" id="IPR001841">
    <property type="entry name" value="Znf_RING"/>
</dbReference>
<evidence type="ECO:0000256" key="6">
    <source>
        <dbReference type="ARBA" id="ARBA00022786"/>
    </source>
</evidence>
<gene>
    <name evidence="10" type="ORF">J5N97_023980</name>
</gene>
<dbReference type="PROSITE" id="PS50089">
    <property type="entry name" value="ZF_RING_2"/>
    <property type="match status" value="1"/>
</dbReference>
<evidence type="ECO:0000256" key="3">
    <source>
        <dbReference type="ARBA" id="ARBA00022679"/>
    </source>
</evidence>
<dbReference type="EC" id="2.3.2.27" evidence="2"/>
<evidence type="ECO:0000256" key="2">
    <source>
        <dbReference type="ARBA" id="ARBA00012483"/>
    </source>
</evidence>
<reference evidence="10" key="1">
    <citation type="submission" date="2021-03" db="EMBL/GenBank/DDBJ databases">
        <authorList>
            <person name="Li Z."/>
            <person name="Yang C."/>
        </authorList>
    </citation>
    <scope>NUCLEOTIDE SEQUENCE</scope>
    <source>
        <strain evidence="10">Dzin_1.0</strain>
        <tissue evidence="10">Leaf</tissue>
    </source>
</reference>
<dbReference type="Pfam" id="PF13639">
    <property type="entry name" value="zf-RING_2"/>
    <property type="match status" value="1"/>
</dbReference>
<keyword evidence="3" id="KW-0808">Transferase</keyword>
<dbReference type="InterPro" id="IPR013083">
    <property type="entry name" value="Znf_RING/FYVE/PHD"/>
</dbReference>
<dbReference type="PANTHER" id="PTHR15710">
    <property type="entry name" value="E3 UBIQUITIN-PROTEIN LIGASE PRAJA"/>
    <property type="match status" value="1"/>
</dbReference>
<evidence type="ECO:0000256" key="7">
    <source>
        <dbReference type="ARBA" id="ARBA00022833"/>
    </source>
</evidence>
<dbReference type="GO" id="GO:0008270">
    <property type="term" value="F:zinc ion binding"/>
    <property type="evidence" value="ECO:0007669"/>
    <property type="project" value="UniProtKB-KW"/>
</dbReference>
<proteinExistence type="predicted"/>
<keyword evidence="5 8" id="KW-0863">Zinc-finger</keyword>
<feature type="domain" description="RING-type" evidence="9">
    <location>
        <begin position="151"/>
        <end position="192"/>
    </location>
</feature>
<dbReference type="SUPFAM" id="SSF57850">
    <property type="entry name" value="RING/U-box"/>
    <property type="match status" value="1"/>
</dbReference>
<comment type="caution">
    <text evidence="10">The sequence shown here is derived from an EMBL/GenBank/DDBJ whole genome shotgun (WGS) entry which is preliminary data.</text>
</comment>
<evidence type="ECO:0000256" key="4">
    <source>
        <dbReference type="ARBA" id="ARBA00022723"/>
    </source>
</evidence>
<evidence type="ECO:0000256" key="5">
    <source>
        <dbReference type="ARBA" id="ARBA00022771"/>
    </source>
</evidence>
<evidence type="ECO:0000259" key="9">
    <source>
        <dbReference type="PROSITE" id="PS50089"/>
    </source>
</evidence>
<reference evidence="10" key="2">
    <citation type="journal article" date="2022" name="Hortic Res">
        <title>The genome of Dioscorea zingiberensis sheds light on the biosynthesis, origin and evolution of the medicinally important diosgenin saponins.</title>
        <authorList>
            <person name="Li Y."/>
            <person name="Tan C."/>
            <person name="Li Z."/>
            <person name="Guo J."/>
            <person name="Li S."/>
            <person name="Chen X."/>
            <person name="Wang C."/>
            <person name="Dai X."/>
            <person name="Yang H."/>
            <person name="Song W."/>
            <person name="Hou L."/>
            <person name="Xu J."/>
            <person name="Tong Z."/>
            <person name="Xu A."/>
            <person name="Yuan X."/>
            <person name="Wang W."/>
            <person name="Yang Q."/>
            <person name="Chen L."/>
            <person name="Sun Z."/>
            <person name="Wang K."/>
            <person name="Pan B."/>
            <person name="Chen J."/>
            <person name="Bao Y."/>
            <person name="Liu F."/>
            <person name="Qi X."/>
            <person name="Gang D.R."/>
            <person name="Wen J."/>
            <person name="Li J."/>
        </authorList>
    </citation>
    <scope>NUCLEOTIDE SEQUENCE</scope>
    <source>
        <strain evidence="10">Dzin_1.0</strain>
    </source>
</reference>
<evidence type="ECO:0000256" key="1">
    <source>
        <dbReference type="ARBA" id="ARBA00000900"/>
    </source>
</evidence>
<dbReference type="AlphaFoldDB" id="A0A9D5C6F5"/>
<dbReference type="PANTHER" id="PTHR15710:SF217">
    <property type="entry name" value="E3 UBIQUITIN-PROTEIN LIGASE RDUF2"/>
    <property type="match status" value="1"/>
</dbReference>
<comment type="catalytic activity">
    <reaction evidence="1">
        <text>S-ubiquitinyl-[E2 ubiquitin-conjugating enzyme]-L-cysteine + [acceptor protein]-L-lysine = [E2 ubiquitin-conjugating enzyme]-L-cysteine + N(6)-ubiquitinyl-[acceptor protein]-L-lysine.</text>
        <dbReference type="EC" id="2.3.2.27"/>
    </reaction>
</comment>
<protein>
    <recommendedName>
        <fullName evidence="2">RING-type E3 ubiquitin transferase</fullName>
        <ecNumber evidence="2">2.3.2.27</ecNumber>
    </recommendedName>
</protein>
<keyword evidence="6" id="KW-0833">Ubl conjugation pathway</keyword>
<organism evidence="10 11">
    <name type="scientific">Dioscorea zingiberensis</name>
    <dbReference type="NCBI Taxonomy" id="325984"/>
    <lineage>
        <taxon>Eukaryota</taxon>
        <taxon>Viridiplantae</taxon>
        <taxon>Streptophyta</taxon>
        <taxon>Embryophyta</taxon>
        <taxon>Tracheophyta</taxon>
        <taxon>Spermatophyta</taxon>
        <taxon>Magnoliopsida</taxon>
        <taxon>Liliopsida</taxon>
        <taxon>Dioscoreales</taxon>
        <taxon>Dioscoreaceae</taxon>
        <taxon>Dioscorea</taxon>
    </lineage>
</organism>
<name>A0A9D5C6F5_9LILI</name>
<dbReference type="GO" id="GO:0016567">
    <property type="term" value="P:protein ubiquitination"/>
    <property type="evidence" value="ECO:0007669"/>
    <property type="project" value="TreeGrafter"/>
</dbReference>
<evidence type="ECO:0000256" key="8">
    <source>
        <dbReference type="PROSITE-ProRule" id="PRU00175"/>
    </source>
</evidence>
<sequence>MSSAGSVRGTLAPSYFCRDCNRSVTPIPATQLSCPLCHGGLLEDTTIPVPNPNPHAQLFDFIFRFLQDLDLSNLNPERSHDPLLQFVRDHINGSIAGSGSVEISVLIDGVRIGNEPGTHRALPAAQSAVDALPEIVVSESLVSVGGHEAWCSVCRDEVRAGAIATQMPCGHVYHRDCILPWLALRNSCPVCRRELPATGAVGDGNVGQQIAELDGVIG</sequence>
<dbReference type="Proteomes" id="UP001085076">
    <property type="component" value="Miscellaneous, Linkage group lg07"/>
</dbReference>
<keyword evidence="11" id="KW-1185">Reference proteome</keyword>
<evidence type="ECO:0000313" key="10">
    <source>
        <dbReference type="EMBL" id="KAJ0967063.1"/>
    </source>
</evidence>
<dbReference type="EMBL" id="JAGGNH010000007">
    <property type="protein sequence ID" value="KAJ0967063.1"/>
    <property type="molecule type" value="Genomic_DNA"/>
</dbReference>
<dbReference type="Gene3D" id="3.30.40.10">
    <property type="entry name" value="Zinc/RING finger domain, C3HC4 (zinc finger)"/>
    <property type="match status" value="1"/>
</dbReference>
<dbReference type="FunFam" id="3.30.40.10:FF:000127">
    <property type="entry name" value="E3 ubiquitin-protein ligase RNF181"/>
    <property type="match status" value="1"/>
</dbReference>
<dbReference type="GO" id="GO:0005737">
    <property type="term" value="C:cytoplasm"/>
    <property type="evidence" value="ECO:0007669"/>
    <property type="project" value="TreeGrafter"/>
</dbReference>
<dbReference type="OrthoDB" id="21204at2759"/>
<evidence type="ECO:0000313" key="11">
    <source>
        <dbReference type="Proteomes" id="UP001085076"/>
    </source>
</evidence>
<keyword evidence="4" id="KW-0479">Metal-binding</keyword>
<dbReference type="GO" id="GO:0061630">
    <property type="term" value="F:ubiquitin protein ligase activity"/>
    <property type="evidence" value="ECO:0007669"/>
    <property type="project" value="UniProtKB-EC"/>
</dbReference>